<dbReference type="Gramene" id="OMO97724">
    <property type="protein sequence ID" value="OMO97724"/>
    <property type="gene ID" value="CCACVL1_04479"/>
</dbReference>
<gene>
    <name evidence="1" type="ORF">CCACVL1_04479</name>
</gene>
<sequence length="27" mass="3022">MVPVPNLDLEMKLPNRSKADGIENLAR</sequence>
<name>A0A1R3JSE7_COCAP</name>
<evidence type="ECO:0000313" key="2">
    <source>
        <dbReference type="Proteomes" id="UP000188268"/>
    </source>
</evidence>
<dbReference type="Proteomes" id="UP000188268">
    <property type="component" value="Unassembled WGS sequence"/>
</dbReference>
<protein>
    <submittedName>
        <fullName evidence="1">Uncharacterized protein</fullName>
    </submittedName>
</protein>
<dbReference type="AlphaFoldDB" id="A0A1R3JSE7"/>
<proteinExistence type="predicted"/>
<reference evidence="1 2" key="1">
    <citation type="submission" date="2013-09" db="EMBL/GenBank/DDBJ databases">
        <title>Corchorus capsularis genome sequencing.</title>
        <authorList>
            <person name="Alam M."/>
            <person name="Haque M.S."/>
            <person name="Islam M.S."/>
            <person name="Emdad E.M."/>
            <person name="Islam M.M."/>
            <person name="Ahmed B."/>
            <person name="Halim A."/>
            <person name="Hossen Q.M.M."/>
            <person name="Hossain M.Z."/>
            <person name="Ahmed R."/>
            <person name="Khan M.M."/>
            <person name="Islam R."/>
            <person name="Rashid M.M."/>
            <person name="Khan S.A."/>
            <person name="Rahman M.S."/>
            <person name="Alam M."/>
        </authorList>
    </citation>
    <scope>NUCLEOTIDE SEQUENCE [LARGE SCALE GENOMIC DNA]</scope>
    <source>
        <strain evidence="2">cv. CVL-1</strain>
        <tissue evidence="1">Whole seedling</tissue>
    </source>
</reference>
<accession>A0A1R3JSE7</accession>
<organism evidence="1 2">
    <name type="scientific">Corchorus capsularis</name>
    <name type="common">Jute</name>
    <dbReference type="NCBI Taxonomy" id="210143"/>
    <lineage>
        <taxon>Eukaryota</taxon>
        <taxon>Viridiplantae</taxon>
        <taxon>Streptophyta</taxon>
        <taxon>Embryophyta</taxon>
        <taxon>Tracheophyta</taxon>
        <taxon>Spermatophyta</taxon>
        <taxon>Magnoliopsida</taxon>
        <taxon>eudicotyledons</taxon>
        <taxon>Gunneridae</taxon>
        <taxon>Pentapetalae</taxon>
        <taxon>rosids</taxon>
        <taxon>malvids</taxon>
        <taxon>Malvales</taxon>
        <taxon>Malvaceae</taxon>
        <taxon>Grewioideae</taxon>
        <taxon>Apeibeae</taxon>
        <taxon>Corchorus</taxon>
    </lineage>
</organism>
<evidence type="ECO:0000313" key="1">
    <source>
        <dbReference type="EMBL" id="OMO97724.1"/>
    </source>
</evidence>
<keyword evidence="2" id="KW-1185">Reference proteome</keyword>
<comment type="caution">
    <text evidence="1">The sequence shown here is derived from an EMBL/GenBank/DDBJ whole genome shotgun (WGS) entry which is preliminary data.</text>
</comment>
<dbReference type="EMBL" id="AWWV01007186">
    <property type="protein sequence ID" value="OMO97724.1"/>
    <property type="molecule type" value="Genomic_DNA"/>
</dbReference>